<feature type="region of interest" description="Disordered" evidence="1">
    <location>
        <begin position="1"/>
        <end position="80"/>
    </location>
</feature>
<organism evidence="2">
    <name type="scientific">Tanacetum cinerariifolium</name>
    <name type="common">Dalmatian daisy</name>
    <name type="synonym">Chrysanthemum cinerariifolium</name>
    <dbReference type="NCBI Taxonomy" id="118510"/>
    <lineage>
        <taxon>Eukaryota</taxon>
        <taxon>Viridiplantae</taxon>
        <taxon>Streptophyta</taxon>
        <taxon>Embryophyta</taxon>
        <taxon>Tracheophyta</taxon>
        <taxon>Spermatophyta</taxon>
        <taxon>Magnoliopsida</taxon>
        <taxon>eudicotyledons</taxon>
        <taxon>Gunneridae</taxon>
        <taxon>Pentapetalae</taxon>
        <taxon>asterids</taxon>
        <taxon>campanulids</taxon>
        <taxon>Asterales</taxon>
        <taxon>Asteraceae</taxon>
        <taxon>Asteroideae</taxon>
        <taxon>Anthemideae</taxon>
        <taxon>Anthemidinae</taxon>
        <taxon>Tanacetum</taxon>
    </lineage>
</organism>
<protein>
    <submittedName>
        <fullName evidence="2">Uncharacterized protein</fullName>
    </submittedName>
</protein>
<feature type="region of interest" description="Disordered" evidence="1">
    <location>
        <begin position="153"/>
        <end position="182"/>
    </location>
</feature>
<dbReference type="AlphaFoldDB" id="A0A699UDK8"/>
<feature type="non-terminal residue" evidence="2">
    <location>
        <position position="1"/>
    </location>
</feature>
<evidence type="ECO:0000256" key="1">
    <source>
        <dbReference type="SAM" id="MobiDB-lite"/>
    </source>
</evidence>
<evidence type="ECO:0000313" key="2">
    <source>
        <dbReference type="EMBL" id="GFD19436.1"/>
    </source>
</evidence>
<sequence>GGRLHHVFGGAPAARCGHQRPQQRGRSQPQRRERHRHFDHHAICTVPGNRGRAHPRRGARQGQPGGGRIPSRGGRGRLPGVRRHFVERGHLVGGGRGLHVGVIFQDLSPGIRALRAGVHLGIHHLIYQHLRARGQTYAAAGFCRRHQWPDTAHRAGRGAHRRHQPPPHGYLPPPPLDASRRLGRGFHHGRAERAGAGG</sequence>
<feature type="compositionally biased region" description="Pro residues" evidence="1">
    <location>
        <begin position="166"/>
        <end position="176"/>
    </location>
</feature>
<accession>A0A699UDK8</accession>
<gene>
    <name evidence="2" type="ORF">Tci_891405</name>
</gene>
<dbReference type="EMBL" id="BKCJ011314614">
    <property type="protein sequence ID" value="GFD19436.1"/>
    <property type="molecule type" value="Genomic_DNA"/>
</dbReference>
<reference evidence="2" key="1">
    <citation type="journal article" date="2019" name="Sci. Rep.">
        <title>Draft genome of Tanacetum cinerariifolium, the natural source of mosquito coil.</title>
        <authorList>
            <person name="Yamashiro T."/>
            <person name="Shiraishi A."/>
            <person name="Satake H."/>
            <person name="Nakayama K."/>
        </authorList>
    </citation>
    <scope>NUCLEOTIDE SEQUENCE</scope>
</reference>
<feature type="non-terminal residue" evidence="2">
    <location>
        <position position="198"/>
    </location>
</feature>
<comment type="caution">
    <text evidence="2">The sequence shown here is derived from an EMBL/GenBank/DDBJ whole genome shotgun (WGS) entry which is preliminary data.</text>
</comment>
<feature type="compositionally biased region" description="Basic residues" evidence="1">
    <location>
        <begin position="154"/>
        <end position="165"/>
    </location>
</feature>
<name>A0A699UDK8_TANCI</name>
<proteinExistence type="predicted"/>